<accession>I3EDN3</accession>
<protein>
    <submittedName>
        <fullName evidence="3">Uncharacterized protein</fullName>
    </submittedName>
</protein>
<keyword evidence="2" id="KW-1133">Transmembrane helix</keyword>
<reference evidence="3" key="1">
    <citation type="submission" date="2011-01" db="EMBL/GenBank/DDBJ databases">
        <title>The Genome Sequence of Nematocida parisii strain ERTm3.</title>
        <authorList>
            <consortium name="The Broad Institute Genome Sequencing Platform"/>
            <consortium name="The Broad Institute Genome Sequencing Center for Infectious Disease"/>
            <person name="Cuomo C."/>
            <person name="Troemel E."/>
            <person name="Young S.K."/>
            <person name="Zeng Q."/>
            <person name="Gargeya S."/>
            <person name="Fitzgerald M."/>
            <person name="Haas B."/>
            <person name="Abouelleil A."/>
            <person name="Alvarado L."/>
            <person name="Arachchi H.M."/>
            <person name="Berlin A."/>
            <person name="Chapman S.B."/>
            <person name="Gearin G."/>
            <person name="Goldberg J."/>
            <person name="Griggs A."/>
            <person name="Gujja S."/>
            <person name="Hansen M."/>
            <person name="Heiman D."/>
            <person name="Howarth C."/>
            <person name="Larimer J."/>
            <person name="Lui A."/>
            <person name="MacDonald P.J.P."/>
            <person name="McCowen C."/>
            <person name="Montmayeur A."/>
            <person name="Murphy C."/>
            <person name="Neiman D."/>
            <person name="Pearson M."/>
            <person name="Priest M."/>
            <person name="Roberts A."/>
            <person name="Saif S."/>
            <person name="Shea T."/>
            <person name="Sisk P."/>
            <person name="Stolte C."/>
            <person name="Sykes S."/>
            <person name="Wortman J."/>
            <person name="Nusbaum C."/>
            <person name="Birren B."/>
        </authorList>
    </citation>
    <scope>NUCLEOTIDE SEQUENCE</scope>
    <source>
        <strain evidence="3">ERTm3</strain>
    </source>
</reference>
<feature type="compositionally biased region" description="Basic and acidic residues" evidence="1">
    <location>
        <begin position="79"/>
        <end position="96"/>
    </location>
</feature>
<evidence type="ECO:0000313" key="4">
    <source>
        <dbReference type="Proteomes" id="UP000002872"/>
    </source>
</evidence>
<evidence type="ECO:0000313" key="3">
    <source>
        <dbReference type="EMBL" id="EIJ87330.1"/>
    </source>
</evidence>
<keyword evidence="2" id="KW-0472">Membrane</keyword>
<keyword evidence="2" id="KW-0812">Transmembrane</keyword>
<feature type="region of interest" description="Disordered" evidence="1">
    <location>
        <begin position="73"/>
        <end position="96"/>
    </location>
</feature>
<dbReference type="HOGENOM" id="CLU_2360222_0_0_1"/>
<proteinExistence type="predicted"/>
<feature type="transmembrane region" description="Helical" evidence="2">
    <location>
        <begin position="34"/>
        <end position="53"/>
    </location>
</feature>
<dbReference type="EMBL" id="GL870883">
    <property type="protein sequence ID" value="EIJ87330.1"/>
    <property type="molecule type" value="Genomic_DNA"/>
</dbReference>
<evidence type="ECO:0000256" key="1">
    <source>
        <dbReference type="SAM" id="MobiDB-lite"/>
    </source>
</evidence>
<evidence type="ECO:0000256" key="2">
    <source>
        <dbReference type="SAM" id="Phobius"/>
    </source>
</evidence>
<sequence length="96" mass="10592">MSNITESIISNNETVVTDTPIAELPTVSLHVTKVLAILIVAVIVIGIIIRILLSTMQKTRRARLCREMGIPLSGQSRYTRPDVDDITAHDRDNTPV</sequence>
<dbReference type="AlphaFoldDB" id="I3EDN3"/>
<keyword evidence="4" id="KW-1185">Reference proteome</keyword>
<dbReference type="InParanoid" id="I3EDN3"/>
<gene>
    <name evidence="3" type="ORF">NEQG_02453</name>
</gene>
<organism evidence="3 4">
    <name type="scientific">Nematocida parisii (strain ERTm3)</name>
    <name type="common">Nematode killer fungus</name>
    <dbReference type="NCBI Taxonomy" id="935791"/>
    <lineage>
        <taxon>Eukaryota</taxon>
        <taxon>Fungi</taxon>
        <taxon>Fungi incertae sedis</taxon>
        <taxon>Microsporidia</taxon>
        <taxon>Nematocida</taxon>
    </lineage>
</organism>
<dbReference type="Proteomes" id="UP000002872">
    <property type="component" value="Unassembled WGS sequence"/>
</dbReference>
<name>I3EDN3_NEMP3</name>
<dbReference type="VEuPathDB" id="MicrosporidiaDB:NEQG_02453"/>